<name>A0A7W9MEK6_9ACTN</name>
<sequence length="50" mass="5193">MRITDKQARNPLEGVRLTAGTAYDAGEPGTPRGGEISRATRVAVTGGPHC</sequence>
<dbReference type="RefSeq" id="WP_184540705.1">
    <property type="nucleotide sequence ID" value="NZ_JACHMP010000001.1"/>
</dbReference>
<organism evidence="2 3">
    <name type="scientific">Streptosporangium becharense</name>
    <dbReference type="NCBI Taxonomy" id="1816182"/>
    <lineage>
        <taxon>Bacteria</taxon>
        <taxon>Bacillati</taxon>
        <taxon>Actinomycetota</taxon>
        <taxon>Actinomycetes</taxon>
        <taxon>Streptosporangiales</taxon>
        <taxon>Streptosporangiaceae</taxon>
        <taxon>Streptosporangium</taxon>
    </lineage>
</organism>
<reference evidence="2 3" key="1">
    <citation type="submission" date="2020-08" db="EMBL/GenBank/DDBJ databases">
        <title>Sequencing the genomes of 1000 actinobacteria strains.</title>
        <authorList>
            <person name="Klenk H.-P."/>
        </authorList>
    </citation>
    <scope>NUCLEOTIDE SEQUENCE [LARGE SCALE GENOMIC DNA]</scope>
    <source>
        <strain evidence="2 3">DSM 46887</strain>
    </source>
</reference>
<dbReference type="EMBL" id="JACHMP010000001">
    <property type="protein sequence ID" value="MBB5817571.1"/>
    <property type="molecule type" value="Genomic_DNA"/>
</dbReference>
<evidence type="ECO:0000256" key="1">
    <source>
        <dbReference type="SAM" id="MobiDB-lite"/>
    </source>
</evidence>
<protein>
    <submittedName>
        <fullName evidence="2">Uncharacterized protein</fullName>
    </submittedName>
</protein>
<dbReference type="Proteomes" id="UP000540685">
    <property type="component" value="Unassembled WGS sequence"/>
</dbReference>
<proteinExistence type="predicted"/>
<dbReference type="AlphaFoldDB" id="A0A7W9MEK6"/>
<accession>A0A7W9MEK6</accession>
<keyword evidence="3" id="KW-1185">Reference proteome</keyword>
<comment type="caution">
    <text evidence="2">The sequence shown here is derived from an EMBL/GenBank/DDBJ whole genome shotgun (WGS) entry which is preliminary data.</text>
</comment>
<feature type="region of interest" description="Disordered" evidence="1">
    <location>
        <begin position="20"/>
        <end position="50"/>
    </location>
</feature>
<evidence type="ECO:0000313" key="3">
    <source>
        <dbReference type="Proteomes" id="UP000540685"/>
    </source>
</evidence>
<evidence type="ECO:0000313" key="2">
    <source>
        <dbReference type="EMBL" id="MBB5817571.1"/>
    </source>
</evidence>
<gene>
    <name evidence="2" type="ORF">F4562_000633</name>
</gene>